<comment type="caution">
    <text evidence="1">The sequence shown here is derived from an EMBL/GenBank/DDBJ whole genome shotgun (WGS) entry which is preliminary data.</text>
</comment>
<reference evidence="1 2" key="1">
    <citation type="journal article" date="2024" name="Chem. Sci.">
        <title>Discovery of megapolipeptins by genome mining of a Burkholderiales bacteria collection.</title>
        <authorList>
            <person name="Paulo B.S."/>
            <person name="Recchia M.J.J."/>
            <person name="Lee S."/>
            <person name="Fergusson C.H."/>
            <person name="Romanowski S.B."/>
            <person name="Hernandez A."/>
            <person name="Krull N."/>
            <person name="Liu D.Y."/>
            <person name="Cavanagh H."/>
            <person name="Bos A."/>
            <person name="Gray C.A."/>
            <person name="Murphy B.T."/>
            <person name="Linington R.G."/>
            <person name="Eustaquio A.S."/>
        </authorList>
    </citation>
    <scope>NUCLEOTIDE SEQUENCE [LARGE SCALE GENOMIC DNA]</scope>
    <source>
        <strain evidence="1 2">RL18-126-BIB-B</strain>
    </source>
</reference>
<dbReference type="Proteomes" id="UP001629235">
    <property type="component" value="Unassembled WGS sequence"/>
</dbReference>
<proteinExistence type="predicted"/>
<keyword evidence="2" id="KW-1185">Reference proteome</keyword>
<gene>
    <name evidence="1" type="ORF">PQR01_10000</name>
</gene>
<evidence type="ECO:0000313" key="1">
    <source>
        <dbReference type="EMBL" id="MFM0103796.1"/>
    </source>
</evidence>
<protein>
    <submittedName>
        <fullName evidence="1">DoxX family protein</fullName>
    </submittedName>
</protein>
<evidence type="ECO:0000313" key="2">
    <source>
        <dbReference type="Proteomes" id="UP001629235"/>
    </source>
</evidence>
<accession>A0ACC7NDE6</accession>
<dbReference type="EMBL" id="JAQQDW010000014">
    <property type="protein sequence ID" value="MFM0103796.1"/>
    <property type="molecule type" value="Genomic_DNA"/>
</dbReference>
<sequence length="151" mass="16358">MRVLGGLGRGPVADSPSWVAVLLRQPWVMPLVRICLVSAYLIGGVAKLMHFDAAVAEQVHFGLHPGWLWATLAILVEIAGSLCVIFNRFTWLGAGALAALTVVAMLVANNFWSLEGVARFIALNSFFEHLGLVAAFVMVTYLASGERRPRV</sequence>
<name>A0ACC7NDE6_9BURK</name>
<organism evidence="1 2">
    <name type="scientific">Paraburkholderia rhynchosiae</name>
    <dbReference type="NCBI Taxonomy" id="487049"/>
    <lineage>
        <taxon>Bacteria</taxon>
        <taxon>Pseudomonadati</taxon>
        <taxon>Pseudomonadota</taxon>
        <taxon>Betaproteobacteria</taxon>
        <taxon>Burkholderiales</taxon>
        <taxon>Burkholderiaceae</taxon>
        <taxon>Paraburkholderia</taxon>
    </lineage>
</organism>